<proteinExistence type="predicted"/>
<sequence>MENSIINKYKNISFDIFDTLIERDVLDPLDIFSIVENETGELNFRNKRIQAEKEARRKSISKEVTIGDIYREYQGGDRLCNDLRDAELRIEEKHIHVKESIYSFYQRCISENRNVFLVSDMYLTTNCIENILRTCNIRGYKKLYISCEYNKNKVTSELFGELINSEHINKKDIIHIGDSPKADLIGARKAGIHSILIPKKNAIGWVRRKIVEEMKIKGDENDRSNKN</sequence>
<dbReference type="RefSeq" id="WP_262575678.1">
    <property type="nucleotide sequence ID" value="NZ_JAOQKJ010000015.1"/>
</dbReference>
<dbReference type="Gene3D" id="1.10.150.400">
    <property type="match status" value="1"/>
</dbReference>
<dbReference type="Proteomes" id="UP001652432">
    <property type="component" value="Unassembled WGS sequence"/>
</dbReference>
<dbReference type="Gene3D" id="3.40.50.1000">
    <property type="entry name" value="HAD superfamily/HAD-like"/>
    <property type="match status" value="1"/>
</dbReference>
<dbReference type="InterPro" id="IPR023214">
    <property type="entry name" value="HAD_sf"/>
</dbReference>
<accession>A0ABT2T5W0</accession>
<dbReference type="EMBL" id="JAOQKJ010000015">
    <property type="protein sequence ID" value="MCU6745649.1"/>
    <property type="molecule type" value="Genomic_DNA"/>
</dbReference>
<dbReference type="InterPro" id="IPR036412">
    <property type="entry name" value="HAD-like_sf"/>
</dbReference>
<keyword evidence="2" id="KW-1185">Reference proteome</keyword>
<evidence type="ECO:0000313" key="2">
    <source>
        <dbReference type="Proteomes" id="UP001652432"/>
    </source>
</evidence>
<dbReference type="SUPFAM" id="SSF56784">
    <property type="entry name" value="HAD-like"/>
    <property type="match status" value="1"/>
</dbReference>
<comment type="caution">
    <text evidence="1">The sequence shown here is derived from an EMBL/GenBank/DDBJ whole genome shotgun (WGS) entry which is preliminary data.</text>
</comment>
<reference evidence="1 2" key="1">
    <citation type="journal article" date="2021" name="ISME Commun">
        <title>Automated analysis of genomic sequences facilitates high-throughput and comprehensive description of bacteria.</title>
        <authorList>
            <person name="Hitch T.C.A."/>
        </authorList>
    </citation>
    <scope>NUCLEOTIDE SEQUENCE [LARGE SCALE GENOMIC DNA]</scope>
    <source>
        <strain evidence="1 2">Sanger_18</strain>
    </source>
</reference>
<protein>
    <submittedName>
        <fullName evidence="1">HAD hydrolase-like protein</fullName>
    </submittedName>
</protein>
<name>A0ABT2T5W0_9FIRM</name>
<dbReference type="InterPro" id="IPR041492">
    <property type="entry name" value="HAD_2"/>
</dbReference>
<dbReference type="Pfam" id="PF13419">
    <property type="entry name" value="HAD_2"/>
    <property type="match status" value="1"/>
</dbReference>
<organism evidence="1 2">
    <name type="scientific">Suilimivivens aceti</name>
    <dbReference type="NCBI Taxonomy" id="2981774"/>
    <lineage>
        <taxon>Bacteria</taxon>
        <taxon>Bacillati</taxon>
        <taxon>Bacillota</taxon>
        <taxon>Clostridia</taxon>
        <taxon>Lachnospirales</taxon>
        <taxon>Lachnospiraceae</taxon>
        <taxon>Suilimivivens</taxon>
    </lineage>
</organism>
<gene>
    <name evidence="1" type="ORF">OCV77_14330</name>
</gene>
<evidence type="ECO:0000313" key="1">
    <source>
        <dbReference type="EMBL" id="MCU6745649.1"/>
    </source>
</evidence>